<dbReference type="AlphaFoldDB" id="A0A0E9SYU0"/>
<reference evidence="1" key="2">
    <citation type="journal article" date="2015" name="Fish Shellfish Immunol.">
        <title>Early steps in the European eel (Anguilla anguilla)-Vibrio vulnificus interaction in the gills: Role of the RtxA13 toxin.</title>
        <authorList>
            <person name="Callol A."/>
            <person name="Pajuelo D."/>
            <person name="Ebbesson L."/>
            <person name="Teles M."/>
            <person name="MacKenzie S."/>
            <person name="Amaro C."/>
        </authorList>
    </citation>
    <scope>NUCLEOTIDE SEQUENCE</scope>
</reference>
<reference evidence="1" key="1">
    <citation type="submission" date="2014-11" db="EMBL/GenBank/DDBJ databases">
        <authorList>
            <person name="Amaro Gonzalez C."/>
        </authorList>
    </citation>
    <scope>NUCLEOTIDE SEQUENCE</scope>
</reference>
<accession>A0A0E9SYU0</accession>
<proteinExistence type="predicted"/>
<name>A0A0E9SYU0_ANGAN</name>
<sequence>MDETRDLVSNLEHTLYTLAFRQRFQRNVFIKLVQYSKLRPGSELPDESRYNNICPKKRQNEPQIFVARQ</sequence>
<evidence type="ECO:0000313" key="1">
    <source>
        <dbReference type="EMBL" id="JAH45805.1"/>
    </source>
</evidence>
<dbReference type="EMBL" id="GBXM01062772">
    <property type="protein sequence ID" value="JAH45805.1"/>
    <property type="molecule type" value="Transcribed_RNA"/>
</dbReference>
<protein>
    <submittedName>
        <fullName evidence="1">Uncharacterized protein</fullName>
    </submittedName>
</protein>
<organism evidence="1">
    <name type="scientific">Anguilla anguilla</name>
    <name type="common">European freshwater eel</name>
    <name type="synonym">Muraena anguilla</name>
    <dbReference type="NCBI Taxonomy" id="7936"/>
    <lineage>
        <taxon>Eukaryota</taxon>
        <taxon>Metazoa</taxon>
        <taxon>Chordata</taxon>
        <taxon>Craniata</taxon>
        <taxon>Vertebrata</taxon>
        <taxon>Euteleostomi</taxon>
        <taxon>Actinopterygii</taxon>
        <taxon>Neopterygii</taxon>
        <taxon>Teleostei</taxon>
        <taxon>Anguilliformes</taxon>
        <taxon>Anguillidae</taxon>
        <taxon>Anguilla</taxon>
    </lineage>
</organism>